<sequence>GIATEHATLPWGAWATTLLKLALVCPLDKVYRLHGTAMPMVAVNMLRQRVGGRDLVYLGLVQATRDLQRVLEEYDLTIHSGKTRVLSNGRDARSVIAASCSDGLARRRSGMSVTSELTALMVVALTGRTAGKSRALTLMCHGKVDPLYRATLLPFVMFVR</sequence>
<name>A0ABN9RLW0_9DINO</name>
<dbReference type="Proteomes" id="UP001189429">
    <property type="component" value="Unassembled WGS sequence"/>
</dbReference>
<comment type="caution">
    <text evidence="2">The sequence shown here is derived from an EMBL/GenBank/DDBJ whole genome shotgun (WGS) entry which is preliminary data.</text>
</comment>
<reference evidence="2" key="1">
    <citation type="submission" date="2023-10" db="EMBL/GenBank/DDBJ databases">
        <authorList>
            <person name="Chen Y."/>
            <person name="Shah S."/>
            <person name="Dougan E. K."/>
            <person name="Thang M."/>
            <person name="Chan C."/>
        </authorList>
    </citation>
    <scope>NUCLEOTIDE SEQUENCE [LARGE SCALE GENOMIC DNA]</scope>
</reference>
<evidence type="ECO:0000256" key="1">
    <source>
        <dbReference type="SAM" id="SignalP"/>
    </source>
</evidence>
<evidence type="ECO:0000313" key="2">
    <source>
        <dbReference type="EMBL" id="CAK0817757.1"/>
    </source>
</evidence>
<evidence type="ECO:0000313" key="3">
    <source>
        <dbReference type="Proteomes" id="UP001189429"/>
    </source>
</evidence>
<feature type="chain" id="PRO_5045669265" evidence="1">
    <location>
        <begin position="16"/>
        <end position="160"/>
    </location>
</feature>
<gene>
    <name evidence="2" type="ORF">PCOR1329_LOCUS20259</name>
</gene>
<feature type="signal peptide" evidence="1">
    <location>
        <begin position="1"/>
        <end position="15"/>
    </location>
</feature>
<protein>
    <submittedName>
        <fullName evidence="2">Uncharacterized protein</fullName>
    </submittedName>
</protein>
<feature type="non-terminal residue" evidence="2">
    <location>
        <position position="1"/>
    </location>
</feature>
<dbReference type="EMBL" id="CAUYUJ010006554">
    <property type="protein sequence ID" value="CAK0817757.1"/>
    <property type="molecule type" value="Genomic_DNA"/>
</dbReference>
<keyword evidence="1" id="KW-0732">Signal</keyword>
<organism evidence="2 3">
    <name type="scientific">Prorocentrum cordatum</name>
    <dbReference type="NCBI Taxonomy" id="2364126"/>
    <lineage>
        <taxon>Eukaryota</taxon>
        <taxon>Sar</taxon>
        <taxon>Alveolata</taxon>
        <taxon>Dinophyceae</taxon>
        <taxon>Prorocentrales</taxon>
        <taxon>Prorocentraceae</taxon>
        <taxon>Prorocentrum</taxon>
    </lineage>
</organism>
<keyword evidence="3" id="KW-1185">Reference proteome</keyword>
<accession>A0ABN9RLW0</accession>
<proteinExistence type="predicted"/>
<feature type="non-terminal residue" evidence="2">
    <location>
        <position position="160"/>
    </location>
</feature>